<dbReference type="Proteomes" id="UP001221217">
    <property type="component" value="Unassembled WGS sequence"/>
</dbReference>
<gene>
    <name evidence="2" type="ORF">PQJ61_01025</name>
</gene>
<name>A0AAJ1ID98_9SPIO</name>
<organism evidence="2 3">
    <name type="scientific">Candidatus Thalassospirochaeta sargassi</name>
    <dbReference type="NCBI Taxonomy" id="3119039"/>
    <lineage>
        <taxon>Bacteria</taxon>
        <taxon>Pseudomonadati</taxon>
        <taxon>Spirochaetota</taxon>
        <taxon>Spirochaetia</taxon>
        <taxon>Spirochaetales</taxon>
        <taxon>Spirochaetaceae</taxon>
        <taxon>Candidatus Thalassospirochaeta</taxon>
    </lineage>
</organism>
<dbReference type="InterPro" id="IPR021778">
    <property type="entry name" value="Se/S_carrier-like"/>
</dbReference>
<accession>A0AAJ1ID98</accession>
<evidence type="ECO:0000313" key="3">
    <source>
        <dbReference type="Proteomes" id="UP001221217"/>
    </source>
</evidence>
<feature type="domain" description="Putative Se/S carrier protein-like" evidence="1">
    <location>
        <begin position="3"/>
        <end position="65"/>
    </location>
</feature>
<dbReference type="Pfam" id="PF11823">
    <property type="entry name" value="Se_S_carrier"/>
    <property type="match status" value="1"/>
</dbReference>
<protein>
    <submittedName>
        <fullName evidence="2">DUF3343 domain-containing protein</fullName>
    </submittedName>
</protein>
<comment type="caution">
    <text evidence="2">The sequence shown here is derived from an EMBL/GenBank/DDBJ whole genome shotgun (WGS) entry which is preliminary data.</text>
</comment>
<proteinExistence type="predicted"/>
<reference evidence="2 3" key="1">
    <citation type="submission" date="2022-12" db="EMBL/GenBank/DDBJ databases">
        <title>Metagenome assembled genome from gulf of manar.</title>
        <authorList>
            <person name="Kohli P."/>
            <person name="Pk S."/>
            <person name="Venkata Ramana C."/>
            <person name="Sasikala C."/>
        </authorList>
    </citation>
    <scope>NUCLEOTIDE SEQUENCE [LARGE SCALE GENOMIC DNA]</scope>
    <source>
        <strain evidence="2">JB008</strain>
    </source>
</reference>
<evidence type="ECO:0000313" key="2">
    <source>
        <dbReference type="EMBL" id="MDC7225326.1"/>
    </source>
</evidence>
<evidence type="ECO:0000259" key="1">
    <source>
        <dbReference type="Pfam" id="PF11823"/>
    </source>
</evidence>
<dbReference type="EMBL" id="JAQQAL010000005">
    <property type="protein sequence ID" value="MDC7225326.1"/>
    <property type="molecule type" value="Genomic_DNA"/>
</dbReference>
<dbReference type="AlphaFoldDB" id="A0AAJ1ID98"/>
<sequence>MKILVFESTRAVIKAEKLIRAAEIECRIIPVPRTVSPLCGMAVELDEGSLQKAAVLLEEKNIKTDVFDRGEVSL</sequence>